<feature type="non-terminal residue" evidence="1">
    <location>
        <position position="41"/>
    </location>
</feature>
<sequence>MVILYESQGSFNSGVPSYRLLISKKSKGTISLTEKILSFES</sequence>
<organism evidence="1">
    <name type="scientific">marine sediment metagenome</name>
    <dbReference type="NCBI Taxonomy" id="412755"/>
    <lineage>
        <taxon>unclassified sequences</taxon>
        <taxon>metagenomes</taxon>
        <taxon>ecological metagenomes</taxon>
    </lineage>
</organism>
<protein>
    <submittedName>
        <fullName evidence="1">Uncharacterized protein</fullName>
    </submittedName>
</protein>
<accession>A0A0F9N2M4</accession>
<gene>
    <name evidence="1" type="ORF">LCGC14_1002840</name>
</gene>
<name>A0A0F9N2M4_9ZZZZ</name>
<reference evidence="1" key="1">
    <citation type="journal article" date="2015" name="Nature">
        <title>Complex archaea that bridge the gap between prokaryotes and eukaryotes.</title>
        <authorList>
            <person name="Spang A."/>
            <person name="Saw J.H."/>
            <person name="Jorgensen S.L."/>
            <person name="Zaremba-Niedzwiedzka K."/>
            <person name="Martijn J."/>
            <person name="Lind A.E."/>
            <person name="van Eijk R."/>
            <person name="Schleper C."/>
            <person name="Guy L."/>
            <person name="Ettema T.J."/>
        </authorList>
    </citation>
    <scope>NUCLEOTIDE SEQUENCE</scope>
</reference>
<proteinExistence type="predicted"/>
<comment type="caution">
    <text evidence="1">The sequence shown here is derived from an EMBL/GenBank/DDBJ whole genome shotgun (WGS) entry which is preliminary data.</text>
</comment>
<evidence type="ECO:0000313" key="1">
    <source>
        <dbReference type="EMBL" id="KKN13790.1"/>
    </source>
</evidence>
<dbReference type="EMBL" id="LAZR01003885">
    <property type="protein sequence ID" value="KKN13790.1"/>
    <property type="molecule type" value="Genomic_DNA"/>
</dbReference>
<dbReference type="AlphaFoldDB" id="A0A0F9N2M4"/>